<organism evidence="2 3">
    <name type="scientific">Ulvibacterium marinum</name>
    <dbReference type="NCBI Taxonomy" id="2419782"/>
    <lineage>
        <taxon>Bacteria</taxon>
        <taxon>Pseudomonadati</taxon>
        <taxon>Bacteroidota</taxon>
        <taxon>Flavobacteriia</taxon>
        <taxon>Flavobacteriales</taxon>
        <taxon>Flavobacteriaceae</taxon>
        <taxon>Ulvibacterium</taxon>
    </lineage>
</organism>
<keyword evidence="1" id="KW-1133">Transmembrane helix</keyword>
<feature type="transmembrane region" description="Helical" evidence="1">
    <location>
        <begin position="29"/>
        <end position="48"/>
    </location>
</feature>
<comment type="caution">
    <text evidence="2">The sequence shown here is derived from an EMBL/GenBank/DDBJ whole genome shotgun (WGS) entry which is preliminary data.</text>
</comment>
<accession>A0A3B0C121</accession>
<keyword evidence="1" id="KW-0812">Transmembrane</keyword>
<evidence type="ECO:0000313" key="3">
    <source>
        <dbReference type="Proteomes" id="UP000276603"/>
    </source>
</evidence>
<proteinExistence type="predicted"/>
<sequence length="81" mass="9322">MVALNGLILLISGLIIVRFHNFWNLNWTLIITILGWLVFLTGTFRLFVPGTKQAKENTFTKIFLVILFLIGGFITYKSYIN</sequence>
<evidence type="ECO:0000256" key="1">
    <source>
        <dbReference type="SAM" id="Phobius"/>
    </source>
</evidence>
<feature type="transmembrane region" description="Helical" evidence="1">
    <location>
        <begin position="7"/>
        <end position="23"/>
    </location>
</feature>
<dbReference type="Proteomes" id="UP000276603">
    <property type="component" value="Unassembled WGS sequence"/>
</dbReference>
<keyword evidence="1" id="KW-0472">Membrane</keyword>
<gene>
    <name evidence="2" type="ORF">D7Z94_16190</name>
</gene>
<dbReference type="EMBL" id="RBCJ01000003">
    <property type="protein sequence ID" value="RKN79815.1"/>
    <property type="molecule type" value="Genomic_DNA"/>
</dbReference>
<keyword evidence="3" id="KW-1185">Reference proteome</keyword>
<feature type="transmembrane region" description="Helical" evidence="1">
    <location>
        <begin position="60"/>
        <end position="80"/>
    </location>
</feature>
<evidence type="ECO:0000313" key="2">
    <source>
        <dbReference type="EMBL" id="RKN79815.1"/>
    </source>
</evidence>
<reference evidence="2 3" key="1">
    <citation type="submission" date="2018-10" db="EMBL/GenBank/DDBJ databases">
        <title>Ulvibacterium marinum gen. nov., sp. nov., a novel marine bacterium of the family Flavobacteriaceae, isolated from a culture of the green alga Ulva prolifera.</title>
        <authorList>
            <person name="Zhang Z."/>
        </authorList>
    </citation>
    <scope>NUCLEOTIDE SEQUENCE [LARGE SCALE GENOMIC DNA]</scope>
    <source>
        <strain evidence="2 3">CCMM003</strain>
    </source>
</reference>
<protein>
    <submittedName>
        <fullName evidence="2">Uncharacterized protein</fullName>
    </submittedName>
</protein>
<dbReference type="AlphaFoldDB" id="A0A3B0C121"/>
<name>A0A3B0C121_9FLAO</name>